<reference evidence="1 2" key="1">
    <citation type="submission" date="2018-03" db="EMBL/GenBank/DDBJ databases">
        <title>Blue discolouration in mozzarella cheese caused by Pseudomonas fluorescens.</title>
        <authorList>
            <person name="Chiesa F."/>
            <person name="Dalmasso A."/>
            <person name="Lomonaco S."/>
        </authorList>
    </citation>
    <scope>NUCLEOTIDE SEQUENCE [LARGE SCALE GENOMIC DNA]</scope>
    <source>
        <strain evidence="1 2">11293</strain>
    </source>
</reference>
<evidence type="ECO:0000313" key="1">
    <source>
        <dbReference type="EMBL" id="PRW85310.1"/>
    </source>
</evidence>
<accession>A0A2T0HQE3</accession>
<name>A0A2T0HQE3_PSEFL</name>
<organism evidence="1 2">
    <name type="scientific">Pseudomonas fluorescens</name>
    <dbReference type="NCBI Taxonomy" id="294"/>
    <lineage>
        <taxon>Bacteria</taxon>
        <taxon>Pseudomonadati</taxon>
        <taxon>Pseudomonadota</taxon>
        <taxon>Gammaproteobacteria</taxon>
        <taxon>Pseudomonadales</taxon>
        <taxon>Pseudomonadaceae</taxon>
        <taxon>Pseudomonas</taxon>
    </lineage>
</organism>
<protein>
    <submittedName>
        <fullName evidence="1">Uncharacterized protein</fullName>
    </submittedName>
</protein>
<dbReference type="EMBL" id="PVUH01000025">
    <property type="protein sequence ID" value="PRW85310.1"/>
    <property type="molecule type" value="Genomic_DNA"/>
</dbReference>
<proteinExistence type="predicted"/>
<dbReference type="RefSeq" id="WP_106118493.1">
    <property type="nucleotide sequence ID" value="NZ_PVUH01000025.1"/>
</dbReference>
<dbReference type="Proteomes" id="UP000239731">
    <property type="component" value="Unassembled WGS sequence"/>
</dbReference>
<sequence length="153" mass="17318">MKVTDAEILQAIWRAQVKKTARGVIDNYIGGTKGLKRDSEQDRHYAQYQYMIGRGNLGIALGKGQLARRLKALIGGENLQWQGSPGHVYEFRTEAAMDVFRFARIWWAGHGVPSGWDADNKCMRTMQLDDYDTLAAKLEQELLERYGNLAVTP</sequence>
<gene>
    <name evidence="1" type="ORF">C7A10_27085</name>
</gene>
<dbReference type="AlphaFoldDB" id="A0A2T0HQE3"/>
<comment type="caution">
    <text evidence="1">The sequence shown here is derived from an EMBL/GenBank/DDBJ whole genome shotgun (WGS) entry which is preliminary data.</text>
</comment>
<evidence type="ECO:0000313" key="2">
    <source>
        <dbReference type="Proteomes" id="UP000239731"/>
    </source>
</evidence>